<organism evidence="1 2">
    <name type="scientific">Flagellimonas halotolerans</name>
    <dbReference type="NCBI Taxonomy" id="3112164"/>
    <lineage>
        <taxon>Bacteria</taxon>
        <taxon>Pseudomonadati</taxon>
        <taxon>Bacteroidota</taxon>
        <taxon>Flavobacteriia</taxon>
        <taxon>Flavobacteriales</taxon>
        <taxon>Flavobacteriaceae</taxon>
        <taxon>Flagellimonas</taxon>
    </lineage>
</organism>
<dbReference type="Proteomes" id="UP001355298">
    <property type="component" value="Unassembled WGS sequence"/>
</dbReference>
<protein>
    <submittedName>
        <fullName evidence="1">Uncharacterized protein</fullName>
    </submittedName>
</protein>
<accession>A0ABU6IPZ4</accession>
<gene>
    <name evidence="1" type="ORF">VOP03_07315</name>
</gene>
<reference evidence="1 2" key="1">
    <citation type="submission" date="2024-01" db="EMBL/GenBank/DDBJ databases">
        <title>The strains designed SYSU M86414 and SYSU M84420 isolated from the marine sediment in San Sha City (Hainan Province, China).</title>
        <authorList>
            <person name="Guo D."/>
        </authorList>
    </citation>
    <scope>NUCLEOTIDE SEQUENCE [LARGE SCALE GENOMIC DNA]</scope>
    <source>
        <strain evidence="1 2">SYSU M84420</strain>
    </source>
</reference>
<proteinExistence type="predicted"/>
<dbReference type="EMBL" id="JAYMGW010000005">
    <property type="protein sequence ID" value="MEC4265148.1"/>
    <property type="molecule type" value="Genomic_DNA"/>
</dbReference>
<dbReference type="RefSeq" id="WP_326278141.1">
    <property type="nucleotide sequence ID" value="NZ_JAYKYV010000005.1"/>
</dbReference>
<sequence length="128" mass="14738">MKSYDQNLGQSSHKSVTTTLLCCYKNGSFFDRGIKDIYASHDLEDIAYLFNYTSTIDGQLLASEKEVKQFLVKKLSTFKNDKTILTAIRGSLYYEQADERMEIIQKGIQNIANDSQWLLLIRSRFYAA</sequence>
<keyword evidence="2" id="KW-1185">Reference proteome</keyword>
<evidence type="ECO:0000313" key="2">
    <source>
        <dbReference type="Proteomes" id="UP001355298"/>
    </source>
</evidence>
<comment type="caution">
    <text evidence="1">The sequence shown here is derived from an EMBL/GenBank/DDBJ whole genome shotgun (WGS) entry which is preliminary data.</text>
</comment>
<name>A0ABU6IPZ4_9FLAO</name>
<evidence type="ECO:0000313" key="1">
    <source>
        <dbReference type="EMBL" id="MEC4265148.1"/>
    </source>
</evidence>